<evidence type="ECO:0000313" key="1">
    <source>
        <dbReference type="EMBL" id="UTZ31741.1"/>
    </source>
</evidence>
<dbReference type="Proteomes" id="UP001059912">
    <property type="component" value="Chromosome 1"/>
</dbReference>
<dbReference type="RefSeq" id="WP_255898235.1">
    <property type="nucleotide sequence ID" value="NZ_CP050470.1"/>
</dbReference>
<evidence type="ECO:0008006" key="3">
    <source>
        <dbReference type="Google" id="ProtNLM"/>
    </source>
</evidence>
<gene>
    <name evidence="1" type="ORF">HB762_10220</name>
</gene>
<evidence type="ECO:0000313" key="2">
    <source>
        <dbReference type="Proteomes" id="UP001059912"/>
    </source>
</evidence>
<dbReference type="EMBL" id="CP050470">
    <property type="protein sequence ID" value="UTZ31741.1"/>
    <property type="molecule type" value="Genomic_DNA"/>
</dbReference>
<proteinExistence type="predicted"/>
<reference evidence="1" key="1">
    <citation type="submission" date="2020-03" db="EMBL/GenBank/DDBJ databases">
        <title>Five strains of Vibrio campbellii isolated from Mariana Trench.</title>
        <authorList>
            <person name="Liang J."/>
            <person name="Zhang X.-H."/>
        </authorList>
    </citation>
    <scope>NUCLEOTIDE SEQUENCE</scope>
    <source>
        <strain evidence="1">LJC013</strain>
    </source>
</reference>
<protein>
    <recommendedName>
        <fullName evidence="3">FecR protein domain-containing protein</fullName>
    </recommendedName>
</protein>
<sequence length="304" mass="31653">MNLNLTEIPFPVTLSGTWIFIERAKSTVLFTLENGDRIELNQKQSVQFDSPIGRVEVSGRGEALIKSGTGRFTPAVEGQSLTITSFPPMEVAEGQSVAVESLPAVEIAEGQSVAVESVPAVEIAEGQSVAIESVPAVEIAEGQSVAVESMPAVEIAEGQSVAVESVPAVEIAEGQSVAVESLPAVEIAEGQSVAVESVPAVEIAEGQSVAVESLPAVEIAGGQSVAVEVSKRLKGQKSGLPLTIEADEKRRGIIIKASKSNNMPVLLMGYELDAGEKVTLETTAAFTLEGSDGDTESSVHILEY</sequence>
<organism evidence="1 2">
    <name type="scientific">Vibrio campbellii</name>
    <dbReference type="NCBI Taxonomy" id="680"/>
    <lineage>
        <taxon>Bacteria</taxon>
        <taxon>Pseudomonadati</taxon>
        <taxon>Pseudomonadota</taxon>
        <taxon>Gammaproteobacteria</taxon>
        <taxon>Vibrionales</taxon>
        <taxon>Vibrionaceae</taxon>
        <taxon>Vibrio</taxon>
    </lineage>
</organism>
<accession>A0ABY5IFR1</accession>
<keyword evidence="2" id="KW-1185">Reference proteome</keyword>
<name>A0ABY5IFR1_9VIBR</name>